<dbReference type="HOGENOM" id="CLU_1459363_0_0_0"/>
<evidence type="ECO:0000259" key="1">
    <source>
        <dbReference type="Pfam" id="PF05685"/>
    </source>
</evidence>
<dbReference type="InterPro" id="IPR008538">
    <property type="entry name" value="Uma2"/>
</dbReference>
<dbReference type="OrthoDB" id="119052at2"/>
<dbReference type="eggNOG" id="COG4636">
    <property type="taxonomic scope" value="Bacteria"/>
</dbReference>
<evidence type="ECO:0000313" key="2">
    <source>
        <dbReference type="EMBL" id="ABJ86402.1"/>
    </source>
</evidence>
<reference evidence="2" key="1">
    <citation type="submission" date="2006-10" db="EMBL/GenBank/DDBJ databases">
        <title>Complete sequence of Solibacter usitatus Ellin6076.</title>
        <authorList>
            <consortium name="US DOE Joint Genome Institute"/>
            <person name="Copeland A."/>
            <person name="Lucas S."/>
            <person name="Lapidus A."/>
            <person name="Barry K."/>
            <person name="Detter J.C."/>
            <person name="Glavina del Rio T."/>
            <person name="Hammon N."/>
            <person name="Israni S."/>
            <person name="Dalin E."/>
            <person name="Tice H."/>
            <person name="Pitluck S."/>
            <person name="Thompson L.S."/>
            <person name="Brettin T."/>
            <person name="Bruce D."/>
            <person name="Han C."/>
            <person name="Tapia R."/>
            <person name="Gilna P."/>
            <person name="Schmutz J."/>
            <person name="Larimer F."/>
            <person name="Land M."/>
            <person name="Hauser L."/>
            <person name="Kyrpides N."/>
            <person name="Mikhailova N."/>
            <person name="Janssen P.H."/>
            <person name="Kuske C.R."/>
            <person name="Richardson P."/>
        </authorList>
    </citation>
    <scope>NUCLEOTIDE SEQUENCE</scope>
    <source>
        <strain evidence="2">Ellin6076</strain>
    </source>
</reference>
<gene>
    <name evidence="2" type="ordered locus">Acid_5455</name>
</gene>
<dbReference type="AlphaFoldDB" id="Q01VB3"/>
<sequence length="166" mass="19026">MATGSLVSIHEYLSTSYRPDCDYVDGAVLERNLGEYDHARLQGAVFAYYFNRRKEWGIDVVPEQRVQVSATRFRIPDVCVIADLGKTEQIFRTPPLACIEILSKDDRLSEMQDRVDDYLKFGVGYVWILDPSRRKAWRCTADGMRDVAELRTDNPETIVPVAALFE</sequence>
<dbReference type="KEGG" id="sus:Acid_5455"/>
<dbReference type="InterPro" id="IPR011335">
    <property type="entry name" value="Restrct_endonuc-II-like"/>
</dbReference>
<protein>
    <recommendedName>
        <fullName evidence="1">Putative restriction endonuclease domain-containing protein</fullName>
    </recommendedName>
</protein>
<organism evidence="2">
    <name type="scientific">Solibacter usitatus (strain Ellin6076)</name>
    <dbReference type="NCBI Taxonomy" id="234267"/>
    <lineage>
        <taxon>Bacteria</taxon>
        <taxon>Pseudomonadati</taxon>
        <taxon>Acidobacteriota</taxon>
        <taxon>Terriglobia</taxon>
        <taxon>Bryobacterales</taxon>
        <taxon>Solibacteraceae</taxon>
        <taxon>Candidatus Solibacter</taxon>
    </lineage>
</organism>
<dbReference type="STRING" id="234267.Acid_5455"/>
<dbReference type="CDD" id="cd06260">
    <property type="entry name" value="DUF820-like"/>
    <property type="match status" value="1"/>
</dbReference>
<dbReference type="Gene3D" id="3.90.1570.10">
    <property type="entry name" value="tt1808, chain A"/>
    <property type="match status" value="1"/>
</dbReference>
<dbReference type="Pfam" id="PF05685">
    <property type="entry name" value="Uma2"/>
    <property type="match status" value="1"/>
</dbReference>
<dbReference type="InParanoid" id="Q01VB3"/>
<feature type="domain" description="Putative restriction endonuclease" evidence="1">
    <location>
        <begin position="19"/>
        <end position="157"/>
    </location>
</feature>
<dbReference type="EMBL" id="CP000473">
    <property type="protein sequence ID" value="ABJ86402.1"/>
    <property type="molecule type" value="Genomic_DNA"/>
</dbReference>
<dbReference type="SUPFAM" id="SSF52980">
    <property type="entry name" value="Restriction endonuclease-like"/>
    <property type="match status" value="1"/>
</dbReference>
<name>Q01VB3_SOLUE</name>
<dbReference type="InterPro" id="IPR012296">
    <property type="entry name" value="Nuclease_put_TT1808"/>
</dbReference>
<accession>Q01VB3</accession>
<proteinExistence type="predicted"/>